<feature type="transmembrane region" description="Helical" evidence="8">
    <location>
        <begin position="359"/>
        <end position="376"/>
    </location>
</feature>
<evidence type="ECO:0000313" key="12">
    <source>
        <dbReference type="Proteomes" id="UP000250043"/>
    </source>
</evidence>
<evidence type="ECO:0000256" key="9">
    <source>
        <dbReference type="SAM" id="SignalP"/>
    </source>
</evidence>
<dbReference type="PANTHER" id="PTHR47797">
    <property type="entry name" value="DEHYDROGENASE, PUTATIVE (AFU_ORTHOLOGUE AFUA_8G05805)-RELATED"/>
    <property type="match status" value="1"/>
</dbReference>
<dbReference type="OrthoDB" id="19261at2759"/>
<evidence type="ECO:0000256" key="4">
    <source>
        <dbReference type="ARBA" id="ARBA00022982"/>
    </source>
</evidence>
<feature type="compositionally biased region" description="Low complexity" evidence="7">
    <location>
        <begin position="34"/>
        <end position="66"/>
    </location>
</feature>
<comment type="subcellular location">
    <subcellularLocation>
        <location evidence="1">Membrane</location>
    </subcellularLocation>
</comment>
<keyword evidence="3 8" id="KW-0812">Transmembrane</keyword>
<dbReference type="SUPFAM" id="SSF49344">
    <property type="entry name" value="CBD9-like"/>
    <property type="match status" value="1"/>
</dbReference>
<feature type="signal peptide" evidence="9">
    <location>
        <begin position="1"/>
        <end position="18"/>
    </location>
</feature>
<dbReference type="CDD" id="cd09630">
    <property type="entry name" value="CDH_like_cytochrome"/>
    <property type="match status" value="1"/>
</dbReference>
<dbReference type="EMBL" id="KV722447">
    <property type="protein sequence ID" value="OCH88654.1"/>
    <property type="molecule type" value="Genomic_DNA"/>
</dbReference>
<dbReference type="AlphaFoldDB" id="A0A8E2AST8"/>
<dbReference type="SMART" id="SM00664">
    <property type="entry name" value="DoH"/>
    <property type="match status" value="1"/>
</dbReference>
<keyword evidence="2" id="KW-0813">Transport</keyword>
<feature type="region of interest" description="Disordered" evidence="7">
    <location>
        <begin position="20"/>
        <end position="66"/>
    </location>
</feature>
<evidence type="ECO:0000256" key="6">
    <source>
        <dbReference type="ARBA" id="ARBA00023136"/>
    </source>
</evidence>
<dbReference type="InterPro" id="IPR006593">
    <property type="entry name" value="Cyt_b561/ferric_Rdtase_TM"/>
</dbReference>
<dbReference type="Gene3D" id="1.20.120.1770">
    <property type="match status" value="1"/>
</dbReference>
<evidence type="ECO:0000256" key="1">
    <source>
        <dbReference type="ARBA" id="ARBA00004370"/>
    </source>
</evidence>
<accession>A0A8E2AST8</accession>
<dbReference type="InterPro" id="IPR015920">
    <property type="entry name" value="Cellobiose_DH-like_cyt"/>
</dbReference>
<feature type="domain" description="Cytochrome b561" evidence="10">
    <location>
        <begin position="213"/>
        <end position="422"/>
    </location>
</feature>
<keyword evidence="5 8" id="KW-1133">Transmembrane helix</keyword>
<keyword evidence="12" id="KW-1185">Reference proteome</keyword>
<dbReference type="PANTHER" id="PTHR47797:SF3">
    <property type="entry name" value="CYTOCHROME B561 DOMAIN-CONTAINING PROTEIN"/>
    <property type="match status" value="1"/>
</dbReference>
<dbReference type="InterPro" id="IPR005018">
    <property type="entry name" value="DOMON_domain"/>
</dbReference>
<evidence type="ECO:0000259" key="10">
    <source>
        <dbReference type="PROSITE" id="PS50939"/>
    </source>
</evidence>
<feature type="transmembrane region" description="Helical" evidence="8">
    <location>
        <begin position="320"/>
        <end position="339"/>
    </location>
</feature>
<keyword evidence="4" id="KW-0249">Electron transport</keyword>
<feature type="compositionally biased region" description="Low complexity" evidence="7">
    <location>
        <begin position="207"/>
        <end position="227"/>
    </location>
</feature>
<reference evidence="11 12" key="1">
    <citation type="submission" date="2016-07" db="EMBL/GenBank/DDBJ databases">
        <title>Draft genome of the white-rot fungus Obba rivulosa 3A-2.</title>
        <authorList>
            <consortium name="DOE Joint Genome Institute"/>
            <person name="Miettinen O."/>
            <person name="Riley R."/>
            <person name="Acob R."/>
            <person name="Barry K."/>
            <person name="Cullen D."/>
            <person name="De Vries R."/>
            <person name="Hainaut M."/>
            <person name="Hatakka A."/>
            <person name="Henrissat B."/>
            <person name="Hilden K."/>
            <person name="Kuo R."/>
            <person name="Labutti K."/>
            <person name="Lipzen A."/>
            <person name="Makela M.R."/>
            <person name="Sandor L."/>
            <person name="Spatafora J.W."/>
            <person name="Grigoriev I.V."/>
            <person name="Hibbett D.S."/>
        </authorList>
    </citation>
    <scope>NUCLEOTIDE SEQUENCE [LARGE SCALE GENOMIC DNA]</scope>
    <source>
        <strain evidence="11 12">3A-2</strain>
    </source>
</reference>
<feature type="compositionally biased region" description="Polar residues" evidence="7">
    <location>
        <begin position="195"/>
        <end position="206"/>
    </location>
</feature>
<feature type="transmembrane region" description="Helical" evidence="8">
    <location>
        <begin position="248"/>
        <end position="273"/>
    </location>
</feature>
<evidence type="ECO:0000256" key="7">
    <source>
        <dbReference type="SAM" id="MobiDB-lite"/>
    </source>
</evidence>
<dbReference type="Pfam" id="PF03188">
    <property type="entry name" value="Cytochrom_B561"/>
    <property type="match status" value="1"/>
</dbReference>
<proteinExistence type="predicted"/>
<evidence type="ECO:0000256" key="2">
    <source>
        <dbReference type="ARBA" id="ARBA00022448"/>
    </source>
</evidence>
<feature type="chain" id="PRO_5034490225" evidence="9">
    <location>
        <begin position="19"/>
        <end position="444"/>
    </location>
</feature>
<keyword evidence="6 8" id="KW-0472">Membrane</keyword>
<dbReference type="Proteomes" id="UP000250043">
    <property type="component" value="Unassembled WGS sequence"/>
</dbReference>
<gene>
    <name evidence="11" type="ORF">OBBRIDRAFT_779776</name>
</gene>
<evidence type="ECO:0000256" key="8">
    <source>
        <dbReference type="SAM" id="Phobius"/>
    </source>
</evidence>
<dbReference type="CDD" id="cd08760">
    <property type="entry name" value="Cyt_b561_FRRS1_like"/>
    <property type="match status" value="1"/>
</dbReference>
<feature type="transmembrane region" description="Helical" evidence="8">
    <location>
        <begin position="396"/>
        <end position="419"/>
    </location>
</feature>
<dbReference type="GO" id="GO:0016020">
    <property type="term" value="C:membrane"/>
    <property type="evidence" value="ECO:0007669"/>
    <property type="project" value="UniProtKB-SubCell"/>
</dbReference>
<sequence>MRPTLALPLLGLCTLALADRRGRGGGDDNDGDDNSSSVGPSASGSLAPSPSSSASSNSTSSSSGNSTLTGDTVCTGLMCITGVVNGSTTEYTLQSQDAATLGWMAMGFGTQMADSPMVIMWGNSDGSITISQRQAPAEVMPTLVSNPPRVATPMPSLSSLTGSNPKFVYTIATNTTGETDIIWAFGNVNPDNSAQDATLQQHLSSGPTSLDLSKSLSPSSGGNSTNSATPTVPAGSASIPLLPYQKYIVAHAILCVVGFLGFLPLGAILARWARTFTSVWFQGHWVVQFLFALPVIVAGVALGIAAVAKEGVPHVDDDHKRWGIALFVLYFVQITLGAVVHSIKPSSWTVERKRPLQNYFHALLGLLIIGIAFYQVRTGFRTEWVTATGRTPIPNAANIVWIVWVVLIPVLYFGGLAFLPRQFKQEHYAKPEPVPSTDADADRY</sequence>
<evidence type="ECO:0000256" key="3">
    <source>
        <dbReference type="ARBA" id="ARBA00022692"/>
    </source>
</evidence>
<name>A0A8E2AST8_9APHY</name>
<feature type="transmembrane region" description="Helical" evidence="8">
    <location>
        <begin position="285"/>
        <end position="308"/>
    </location>
</feature>
<dbReference type="SMART" id="SM00665">
    <property type="entry name" value="B561"/>
    <property type="match status" value="1"/>
</dbReference>
<dbReference type="PROSITE" id="PS50939">
    <property type="entry name" value="CYTOCHROME_B561"/>
    <property type="match status" value="1"/>
</dbReference>
<feature type="region of interest" description="Disordered" evidence="7">
    <location>
        <begin position="195"/>
        <end position="232"/>
    </location>
</feature>
<dbReference type="Gene3D" id="2.60.40.1210">
    <property type="entry name" value="Cellobiose dehydrogenase, cytochrome domain"/>
    <property type="match status" value="1"/>
</dbReference>
<evidence type="ECO:0000256" key="5">
    <source>
        <dbReference type="ARBA" id="ARBA00022989"/>
    </source>
</evidence>
<protein>
    <submittedName>
        <fullName evidence="11">CBD9-like protein</fullName>
    </submittedName>
</protein>
<organism evidence="11 12">
    <name type="scientific">Obba rivulosa</name>
    <dbReference type="NCBI Taxonomy" id="1052685"/>
    <lineage>
        <taxon>Eukaryota</taxon>
        <taxon>Fungi</taxon>
        <taxon>Dikarya</taxon>
        <taxon>Basidiomycota</taxon>
        <taxon>Agaricomycotina</taxon>
        <taxon>Agaricomycetes</taxon>
        <taxon>Polyporales</taxon>
        <taxon>Gelatoporiaceae</taxon>
        <taxon>Obba</taxon>
    </lineage>
</organism>
<evidence type="ECO:0000313" key="11">
    <source>
        <dbReference type="EMBL" id="OCH88654.1"/>
    </source>
</evidence>
<dbReference type="Pfam" id="PF16010">
    <property type="entry name" value="CDH-cyt"/>
    <property type="match status" value="1"/>
</dbReference>
<keyword evidence="9" id="KW-0732">Signal</keyword>